<gene>
    <name evidence="1" type="ORF">MENTE1834_LOCUS24240</name>
</gene>
<evidence type="ECO:0000313" key="1">
    <source>
        <dbReference type="EMBL" id="CAK5077330.1"/>
    </source>
</evidence>
<sequence>MNLFNKIIFIFILFFNLIFLVTTTTGSLPSSHHSTINLSKRDNHLVLLGPGSCEKTCNQRYKGKEFTKCMKQVCGYP</sequence>
<protein>
    <submittedName>
        <fullName evidence="1">Uncharacterized protein</fullName>
    </submittedName>
</protein>
<name>A0ACB0ZEI4_MELEN</name>
<organism evidence="1 2">
    <name type="scientific">Meloidogyne enterolobii</name>
    <name type="common">Root-knot nematode worm</name>
    <name type="synonym">Meloidogyne mayaguensis</name>
    <dbReference type="NCBI Taxonomy" id="390850"/>
    <lineage>
        <taxon>Eukaryota</taxon>
        <taxon>Metazoa</taxon>
        <taxon>Ecdysozoa</taxon>
        <taxon>Nematoda</taxon>
        <taxon>Chromadorea</taxon>
        <taxon>Rhabditida</taxon>
        <taxon>Tylenchina</taxon>
        <taxon>Tylenchomorpha</taxon>
        <taxon>Tylenchoidea</taxon>
        <taxon>Meloidogynidae</taxon>
        <taxon>Meloidogyninae</taxon>
        <taxon>Meloidogyne</taxon>
    </lineage>
</organism>
<comment type="caution">
    <text evidence="1">The sequence shown here is derived from an EMBL/GenBank/DDBJ whole genome shotgun (WGS) entry which is preliminary data.</text>
</comment>
<reference evidence="1" key="1">
    <citation type="submission" date="2023-11" db="EMBL/GenBank/DDBJ databases">
        <authorList>
            <person name="Poullet M."/>
        </authorList>
    </citation>
    <scope>NUCLEOTIDE SEQUENCE</scope>
    <source>
        <strain evidence="1">E1834</strain>
    </source>
</reference>
<keyword evidence="2" id="KW-1185">Reference proteome</keyword>
<dbReference type="EMBL" id="CAVMJV010000032">
    <property type="protein sequence ID" value="CAK5077330.1"/>
    <property type="molecule type" value="Genomic_DNA"/>
</dbReference>
<proteinExistence type="predicted"/>
<evidence type="ECO:0000313" key="2">
    <source>
        <dbReference type="Proteomes" id="UP001497535"/>
    </source>
</evidence>
<dbReference type="Proteomes" id="UP001497535">
    <property type="component" value="Unassembled WGS sequence"/>
</dbReference>
<accession>A0ACB0ZEI4</accession>